<reference evidence="4 5" key="1">
    <citation type="submission" date="2018-08" db="EMBL/GenBank/DDBJ databases">
        <title>Streptomyces NEAU-D10 sp. nov., a novel Actinomycete isolated from soil.</title>
        <authorList>
            <person name="Jin L."/>
        </authorList>
    </citation>
    <scope>NUCLEOTIDE SEQUENCE [LARGE SCALE GENOMIC DNA]</scope>
    <source>
        <strain evidence="4 5">NEAU-D10</strain>
    </source>
</reference>
<organism evidence="4 5">
    <name type="scientific">Streptomyces inhibens</name>
    <dbReference type="NCBI Taxonomy" id="2293571"/>
    <lineage>
        <taxon>Bacteria</taxon>
        <taxon>Bacillati</taxon>
        <taxon>Actinomycetota</taxon>
        <taxon>Actinomycetes</taxon>
        <taxon>Kitasatosporales</taxon>
        <taxon>Streptomycetaceae</taxon>
        <taxon>Streptomyces</taxon>
    </lineage>
</organism>
<dbReference type="PANTHER" id="PTHR11783">
    <property type="entry name" value="SULFOTRANSFERASE SULT"/>
    <property type="match status" value="1"/>
</dbReference>
<evidence type="ECO:0000256" key="1">
    <source>
        <dbReference type="ARBA" id="ARBA00005771"/>
    </source>
</evidence>
<gene>
    <name evidence="4" type="ORF">DY245_16500</name>
</gene>
<feature type="domain" description="Sulfotransferase" evidence="3">
    <location>
        <begin position="31"/>
        <end position="265"/>
    </location>
</feature>
<name>A0A371Q3V7_STRIH</name>
<dbReference type="SUPFAM" id="SSF52540">
    <property type="entry name" value="P-loop containing nucleoside triphosphate hydrolases"/>
    <property type="match status" value="1"/>
</dbReference>
<dbReference type="Pfam" id="PF00685">
    <property type="entry name" value="Sulfotransfer_1"/>
    <property type="match status" value="1"/>
</dbReference>
<dbReference type="InterPro" id="IPR000863">
    <property type="entry name" value="Sulfotransferase_dom"/>
</dbReference>
<keyword evidence="5" id="KW-1185">Reference proteome</keyword>
<evidence type="ECO:0000313" key="5">
    <source>
        <dbReference type="Proteomes" id="UP000262477"/>
    </source>
</evidence>
<sequence length="286" mass="32399">MYVARCLRTLAGMTIPTPPQHGSWDAADSAEVVVISFPKCGRTWLRVMMAKAISAEWGLPMELCEDLRLTAFSEVEPRIPRIIFWHDDRVAWRSPAELSRDKSWYRGRKVVFLTRDLRDTIVSHYFQRTRRPGNPYEGELGDFLAADEGSLRTCVEFWNIWHASRGVPEDFLLTSYERLAADTAAELARVLEFCGLPSPAAGTLRGAVEFGSFDRMRAMELADAFHSDKLRPGSPDDRESYKTRRGIIGGYRDYLTRQQIAWADAQIAGRLVRDWQPLALAADVAG</sequence>
<proteinExistence type="inferred from homology"/>
<dbReference type="GO" id="GO:0008146">
    <property type="term" value="F:sulfotransferase activity"/>
    <property type="evidence" value="ECO:0007669"/>
    <property type="project" value="InterPro"/>
</dbReference>
<dbReference type="InterPro" id="IPR027417">
    <property type="entry name" value="P-loop_NTPase"/>
</dbReference>
<comment type="caution">
    <text evidence="4">The sequence shown here is derived from an EMBL/GenBank/DDBJ whole genome shotgun (WGS) entry which is preliminary data.</text>
</comment>
<evidence type="ECO:0000313" key="4">
    <source>
        <dbReference type="EMBL" id="REK89362.1"/>
    </source>
</evidence>
<dbReference type="AlphaFoldDB" id="A0A371Q3V7"/>
<dbReference type="EMBL" id="QUAC01000127">
    <property type="protein sequence ID" value="REK89362.1"/>
    <property type="molecule type" value="Genomic_DNA"/>
</dbReference>
<evidence type="ECO:0000259" key="3">
    <source>
        <dbReference type="Pfam" id="PF00685"/>
    </source>
</evidence>
<protein>
    <submittedName>
        <fullName evidence="4">Sulfotransferase domain-containing protein</fullName>
    </submittedName>
</protein>
<keyword evidence="2 4" id="KW-0808">Transferase</keyword>
<dbReference type="Gene3D" id="3.40.50.300">
    <property type="entry name" value="P-loop containing nucleotide triphosphate hydrolases"/>
    <property type="match status" value="1"/>
</dbReference>
<comment type="similarity">
    <text evidence="1">Belongs to the sulfotransferase 1 family.</text>
</comment>
<accession>A0A371Q3V7</accession>
<evidence type="ECO:0000256" key="2">
    <source>
        <dbReference type="ARBA" id="ARBA00022679"/>
    </source>
</evidence>
<dbReference type="Proteomes" id="UP000262477">
    <property type="component" value="Unassembled WGS sequence"/>
</dbReference>